<evidence type="ECO:0000256" key="2">
    <source>
        <dbReference type="ARBA" id="ARBA00022527"/>
    </source>
</evidence>
<evidence type="ECO:0000256" key="7">
    <source>
        <dbReference type="ARBA" id="ARBA00022840"/>
    </source>
</evidence>
<dbReference type="InterPro" id="IPR001245">
    <property type="entry name" value="Ser-Thr/Tyr_kinase_cat_dom"/>
</dbReference>
<dbReference type="SUPFAM" id="SSF56112">
    <property type="entry name" value="Protein kinase-like (PK-like)"/>
    <property type="match status" value="1"/>
</dbReference>
<dbReference type="GO" id="GO:0004674">
    <property type="term" value="F:protein serine/threonine kinase activity"/>
    <property type="evidence" value="ECO:0007669"/>
    <property type="project" value="UniProtKB-KW"/>
</dbReference>
<evidence type="ECO:0000256" key="5">
    <source>
        <dbReference type="ARBA" id="ARBA00022741"/>
    </source>
</evidence>
<dbReference type="SUPFAM" id="SSF51110">
    <property type="entry name" value="alpha-D-mannose-specific plant lectins"/>
    <property type="match status" value="1"/>
</dbReference>
<dbReference type="FunFam" id="1.10.510.10:FF:001722">
    <property type="entry name" value="G-type lectin S-receptor-like serine/threonine-protein kinase B120"/>
    <property type="match status" value="1"/>
</dbReference>
<comment type="subcellular location">
    <subcellularLocation>
        <location evidence="1">Membrane</location>
        <topology evidence="1">Single-pass type I membrane protein</topology>
    </subcellularLocation>
</comment>
<keyword evidence="13" id="KW-1185">Reference proteome</keyword>
<dbReference type="PROSITE" id="PS50927">
    <property type="entry name" value="BULB_LECTIN"/>
    <property type="match status" value="1"/>
</dbReference>
<evidence type="ECO:0000256" key="6">
    <source>
        <dbReference type="ARBA" id="ARBA00022777"/>
    </source>
</evidence>
<feature type="domain" description="Bulb-type lectin" evidence="11">
    <location>
        <begin position="11"/>
        <end position="135"/>
    </location>
</feature>
<dbReference type="AlphaFoldDB" id="A0AAN9SSJ5"/>
<evidence type="ECO:0000256" key="1">
    <source>
        <dbReference type="ARBA" id="ARBA00004479"/>
    </source>
</evidence>
<keyword evidence="5" id="KW-0547">Nucleotide-binding</keyword>
<evidence type="ECO:0000256" key="10">
    <source>
        <dbReference type="SAM" id="Phobius"/>
    </source>
</evidence>
<evidence type="ECO:0000256" key="4">
    <source>
        <dbReference type="ARBA" id="ARBA00022729"/>
    </source>
</evidence>
<evidence type="ECO:0000259" key="11">
    <source>
        <dbReference type="PROSITE" id="PS50927"/>
    </source>
</evidence>
<dbReference type="Gene3D" id="2.90.10.10">
    <property type="entry name" value="Bulb-type lectin domain"/>
    <property type="match status" value="1"/>
</dbReference>
<dbReference type="InterPro" id="IPR001480">
    <property type="entry name" value="Bulb-type_lectin_dom"/>
</dbReference>
<evidence type="ECO:0000256" key="3">
    <source>
        <dbReference type="ARBA" id="ARBA00022679"/>
    </source>
</evidence>
<keyword evidence="10" id="KW-0472">Membrane</keyword>
<reference evidence="12 13" key="1">
    <citation type="submission" date="2024-01" db="EMBL/GenBank/DDBJ databases">
        <title>The genomes of 5 underutilized Papilionoideae crops provide insights into root nodulation and disease resistanc.</title>
        <authorList>
            <person name="Jiang F."/>
        </authorList>
    </citation>
    <scope>NUCLEOTIDE SEQUENCE [LARGE SCALE GENOMIC DNA]</scope>
    <source>
        <strain evidence="12">DUOXIRENSHENG_FW03</strain>
        <tissue evidence="12">Leaves</tissue>
    </source>
</reference>
<dbReference type="Proteomes" id="UP001386955">
    <property type="component" value="Unassembled WGS sequence"/>
</dbReference>
<keyword evidence="9" id="KW-0325">Glycoprotein</keyword>
<protein>
    <recommendedName>
        <fullName evidence="11">Bulb-type lectin domain-containing protein</fullName>
    </recommendedName>
</protein>
<dbReference type="PANTHER" id="PTHR27002:SF776">
    <property type="entry name" value="CYSTEINE-RICH RLK (RECEPTOR-LIKE KINASE) PROTEIN"/>
    <property type="match status" value="1"/>
</dbReference>
<gene>
    <name evidence="12" type="ORF">VNO78_06672</name>
</gene>
<dbReference type="GO" id="GO:0005886">
    <property type="term" value="C:plasma membrane"/>
    <property type="evidence" value="ECO:0007669"/>
    <property type="project" value="TreeGrafter"/>
</dbReference>
<keyword evidence="6" id="KW-0418">Kinase</keyword>
<dbReference type="InterPro" id="IPR003609">
    <property type="entry name" value="Pan_app"/>
</dbReference>
<dbReference type="InterPro" id="IPR011009">
    <property type="entry name" value="Kinase-like_dom_sf"/>
</dbReference>
<proteinExistence type="predicted"/>
<keyword evidence="4" id="KW-0732">Signal</keyword>
<evidence type="ECO:0000256" key="8">
    <source>
        <dbReference type="ARBA" id="ARBA00023157"/>
    </source>
</evidence>
<keyword evidence="3" id="KW-0808">Transferase</keyword>
<accession>A0AAN9SSJ5</accession>
<dbReference type="Pfam" id="PF07714">
    <property type="entry name" value="PK_Tyr_Ser-Thr"/>
    <property type="match status" value="1"/>
</dbReference>
<keyword evidence="2" id="KW-0723">Serine/threonine-protein kinase</keyword>
<keyword evidence="7" id="KW-0067">ATP-binding</keyword>
<feature type="transmembrane region" description="Helical" evidence="10">
    <location>
        <begin position="379"/>
        <end position="400"/>
    </location>
</feature>
<comment type="caution">
    <text evidence="12">The sequence shown here is derived from an EMBL/GenBank/DDBJ whole genome shotgun (WGS) entry which is preliminary data.</text>
</comment>
<name>A0AAN9SSJ5_PSOTE</name>
<keyword evidence="10" id="KW-1133">Transmembrane helix</keyword>
<evidence type="ECO:0000313" key="12">
    <source>
        <dbReference type="EMBL" id="KAK7405403.1"/>
    </source>
</evidence>
<organism evidence="12 13">
    <name type="scientific">Psophocarpus tetragonolobus</name>
    <name type="common">Winged bean</name>
    <name type="synonym">Dolichos tetragonolobus</name>
    <dbReference type="NCBI Taxonomy" id="3891"/>
    <lineage>
        <taxon>Eukaryota</taxon>
        <taxon>Viridiplantae</taxon>
        <taxon>Streptophyta</taxon>
        <taxon>Embryophyta</taxon>
        <taxon>Tracheophyta</taxon>
        <taxon>Spermatophyta</taxon>
        <taxon>Magnoliopsida</taxon>
        <taxon>eudicotyledons</taxon>
        <taxon>Gunneridae</taxon>
        <taxon>Pentapetalae</taxon>
        <taxon>rosids</taxon>
        <taxon>fabids</taxon>
        <taxon>Fabales</taxon>
        <taxon>Fabaceae</taxon>
        <taxon>Papilionoideae</taxon>
        <taxon>50 kb inversion clade</taxon>
        <taxon>NPAAA clade</taxon>
        <taxon>indigoferoid/millettioid clade</taxon>
        <taxon>Phaseoleae</taxon>
        <taxon>Psophocarpus</taxon>
    </lineage>
</organism>
<evidence type="ECO:0000313" key="13">
    <source>
        <dbReference type="Proteomes" id="UP001386955"/>
    </source>
</evidence>
<keyword evidence="8" id="KW-1015">Disulfide bond</keyword>
<sequence length="634" mass="72162">MHLWIWWSTCIHVKAVNDSLKPGDRLNASGGTTNLYSKNGIYLLTFRAGFLGILNEVTNGYYFVWIGNKNQPVDYNSAVLSLSHSGVLKIESLNHKPIILYSPPQPIHNTVATLLNTGNFVLQQLHRNGTNTTLWQSFDYPSNTLFPTMKLGINHKTGLHWFLVSITHNSVLPGAFHLEWEPMGQELVIRRRGILYWRSGKLRNNRFEHIPEDAQRMLYYTIVSNVDEDSFSFTTTNIEDTWWISSNGQLSNFYTTFVWADLCYGYNDADGCQRWQDIPMCRNRGDVFQSITGHFNYDFWSEPNTTYYVSDCRDICWSNCNCIGFKEKNTNGTGCVFLHSESSYNVPSVGEDFYLLGNLTQHSGNSTTKSQTPGIKWKWISAVIACFLFIICLSILVLALKKRKYALQEKKRKEMVIEIPPSTSCNMSCILEDFQDDLEKAHLKVFNYTSIITATNGFSSENKLGQGGFGPVYKLGFLSIRGYMSPEYAMEGTFSIKSDVYSFGVLLLEIVSGRRNTSFYDPDGPMNLIGHAWELWKEGVCLQLVDPSLNESFDPDEVQRCIHVGLLCVEHYANDRPTMSDIISMLTNKSVIVSLPQRPAFYVQRDNYDENLSSKVVYTASTDEITTSFITESK</sequence>
<dbReference type="InterPro" id="IPR036426">
    <property type="entry name" value="Bulb-type_lectin_dom_sf"/>
</dbReference>
<dbReference type="Pfam" id="PF08276">
    <property type="entry name" value="PAN_2"/>
    <property type="match status" value="1"/>
</dbReference>
<dbReference type="GO" id="GO:0005524">
    <property type="term" value="F:ATP binding"/>
    <property type="evidence" value="ECO:0007669"/>
    <property type="project" value="UniProtKB-KW"/>
</dbReference>
<dbReference type="PANTHER" id="PTHR27002">
    <property type="entry name" value="RECEPTOR-LIKE SERINE/THREONINE-PROTEIN KINASE SD1-8"/>
    <property type="match status" value="1"/>
</dbReference>
<evidence type="ECO:0000256" key="9">
    <source>
        <dbReference type="ARBA" id="ARBA00023180"/>
    </source>
</evidence>
<dbReference type="SMART" id="SM00108">
    <property type="entry name" value="B_lectin"/>
    <property type="match status" value="1"/>
</dbReference>
<dbReference type="Gene3D" id="1.10.510.10">
    <property type="entry name" value="Transferase(Phosphotransferase) domain 1"/>
    <property type="match status" value="1"/>
</dbReference>
<dbReference type="EMBL" id="JAYMYS010000002">
    <property type="protein sequence ID" value="KAK7405403.1"/>
    <property type="molecule type" value="Genomic_DNA"/>
</dbReference>
<keyword evidence="10" id="KW-0812">Transmembrane</keyword>
<dbReference type="Pfam" id="PF01453">
    <property type="entry name" value="B_lectin"/>
    <property type="match status" value="1"/>
</dbReference>